<evidence type="ECO:0000313" key="2">
    <source>
        <dbReference type="EMBL" id="CAE0250257.1"/>
    </source>
</evidence>
<dbReference type="EMBL" id="HBIB01019094">
    <property type="protein sequence ID" value="CAE0250257.1"/>
    <property type="molecule type" value="Transcribed_RNA"/>
</dbReference>
<proteinExistence type="predicted"/>
<feature type="transmembrane region" description="Helical" evidence="1">
    <location>
        <begin position="20"/>
        <end position="41"/>
    </location>
</feature>
<accession>A0A7S3D8V1</accession>
<sequence length="230" mass="26423">MHVQSDVVLQLVHSVPSPLGTLLSNMMCSCVYSTAGLVQLIKNESMVMHKKKLDETELDRLFTEFNSTSRMGCEGLRKNIAKVIASGSYRSNNDEEVIKKQREVEQELEAALTNEGEKDVTKLEVLKEWPAAFAVMRDHVPSLRSKSVRDLTEYDIAFLQRLLSALDHISNNIRRRCLTEKKRSEYWWIYVLVWSCAAAQLLFFAVFCFLSLSFFSFFQSFDIRITNMGS</sequence>
<keyword evidence="1" id="KW-0812">Transmembrane</keyword>
<dbReference type="AlphaFoldDB" id="A0A7S3D8V1"/>
<gene>
    <name evidence="2" type="ORF">PBIL07802_LOCUS12457</name>
</gene>
<name>A0A7S3D8V1_9EUKA</name>
<keyword evidence="1" id="KW-0472">Membrane</keyword>
<feature type="transmembrane region" description="Helical" evidence="1">
    <location>
        <begin position="186"/>
        <end position="218"/>
    </location>
</feature>
<organism evidence="2">
    <name type="scientific">Palpitomonas bilix</name>
    <dbReference type="NCBI Taxonomy" id="652834"/>
    <lineage>
        <taxon>Eukaryota</taxon>
        <taxon>Eukaryota incertae sedis</taxon>
    </lineage>
</organism>
<keyword evidence="1" id="KW-1133">Transmembrane helix</keyword>
<protein>
    <submittedName>
        <fullName evidence="2">Uncharacterized protein</fullName>
    </submittedName>
</protein>
<reference evidence="2" key="1">
    <citation type="submission" date="2021-01" db="EMBL/GenBank/DDBJ databases">
        <authorList>
            <person name="Corre E."/>
            <person name="Pelletier E."/>
            <person name="Niang G."/>
            <person name="Scheremetjew M."/>
            <person name="Finn R."/>
            <person name="Kale V."/>
            <person name="Holt S."/>
            <person name="Cochrane G."/>
            <person name="Meng A."/>
            <person name="Brown T."/>
            <person name="Cohen L."/>
        </authorList>
    </citation>
    <scope>NUCLEOTIDE SEQUENCE</scope>
    <source>
        <strain evidence="2">NIES-2562</strain>
    </source>
</reference>
<evidence type="ECO:0000256" key="1">
    <source>
        <dbReference type="SAM" id="Phobius"/>
    </source>
</evidence>